<reference evidence="5" key="1">
    <citation type="submission" date="2024-04" db="EMBL/GenBank/DDBJ databases">
        <authorList>
            <person name="Shaw F."/>
            <person name="Minotto A."/>
        </authorList>
    </citation>
    <scope>NUCLEOTIDE SEQUENCE [LARGE SCALE GENOMIC DNA]</scope>
</reference>
<keyword evidence="5" id="KW-1185">Reference proteome</keyword>
<evidence type="ECO:0000313" key="5">
    <source>
        <dbReference type="Proteomes" id="UP001497453"/>
    </source>
</evidence>
<evidence type="ECO:0000259" key="2">
    <source>
        <dbReference type="PROSITE" id="PS50090"/>
    </source>
</evidence>
<dbReference type="InterPro" id="IPR017930">
    <property type="entry name" value="Myb_dom"/>
</dbReference>
<feature type="region of interest" description="Disordered" evidence="1">
    <location>
        <begin position="161"/>
        <end position="199"/>
    </location>
</feature>
<feature type="compositionally biased region" description="Basic and acidic residues" evidence="1">
    <location>
        <begin position="173"/>
        <end position="185"/>
    </location>
</feature>
<dbReference type="SUPFAM" id="SSF46689">
    <property type="entry name" value="Homeodomain-like"/>
    <property type="match status" value="1"/>
</dbReference>
<feature type="domain" description="Myb-like" evidence="2">
    <location>
        <begin position="344"/>
        <end position="399"/>
    </location>
</feature>
<feature type="region of interest" description="Disordered" evidence="1">
    <location>
        <begin position="221"/>
        <end position="347"/>
    </location>
</feature>
<dbReference type="InterPro" id="IPR009057">
    <property type="entry name" value="Homeodomain-like_sf"/>
</dbReference>
<sequence length="412" mass="45660">MEEKRTKTQVLTPLSISTILTGIHCYSLDALSTFVQSQRTLLAQTLADIDRLKELRHEIASQPANMGMVPHFVDQINASASKLSDNIDDIVPLLPDDFDWSIFASQDPAPFKALASCARQAYDQRNIPKEMPLASPTPLQRYVREQKRLIIDPVIASLPVLSSDSEDEPPDPEEIKKLQEREKIRDLKKRRIDGGSGFGGLGLRKPSAGVFIRMDQVDESGEVDISGGDNLAVGRQNVKTSPEVVSSSEPSSMMDGDTPPTSIPSPSLGYKSWPLPESSTAKSSRQRRPSRKAAATAATSRVQSSRGKAKQVVTEEAEDILTNAEEPDTKPSSELLLDKKGKPRPETYKQAWSVSEQHLLERLLEEIPDGEKNRWAKISRAMNGRRTARQVASRVQKYYEKLKRFGVELGSS</sequence>
<protein>
    <submittedName>
        <fullName evidence="4">Uncharacterized protein</fullName>
    </submittedName>
</protein>
<dbReference type="PANTHER" id="PTHR22705">
    <property type="entry name" value="ZINC FINGER, ZZ DOMAIN CONTAINING 3"/>
    <property type="match status" value="1"/>
</dbReference>
<evidence type="ECO:0000313" key="4">
    <source>
        <dbReference type="EMBL" id="CAL1710024.1"/>
    </source>
</evidence>
<dbReference type="Proteomes" id="UP001497453">
    <property type="component" value="Chromosome 5"/>
</dbReference>
<feature type="compositionally biased region" description="Basic and acidic residues" evidence="1">
    <location>
        <begin position="327"/>
        <end position="347"/>
    </location>
</feature>
<proteinExistence type="predicted"/>
<evidence type="ECO:0000256" key="1">
    <source>
        <dbReference type="SAM" id="MobiDB-lite"/>
    </source>
</evidence>
<dbReference type="PROSITE" id="PS50090">
    <property type="entry name" value="MYB_LIKE"/>
    <property type="match status" value="1"/>
</dbReference>
<feature type="domain" description="HTH myb-type" evidence="3">
    <location>
        <begin position="344"/>
        <end position="403"/>
    </location>
</feature>
<name>A0ABP1DSQ9_9APHY</name>
<dbReference type="InterPro" id="IPR037830">
    <property type="entry name" value="ZZZ3"/>
</dbReference>
<dbReference type="SMART" id="SM00717">
    <property type="entry name" value="SANT"/>
    <property type="match status" value="1"/>
</dbReference>
<dbReference type="Gene3D" id="1.10.10.60">
    <property type="entry name" value="Homeodomain-like"/>
    <property type="match status" value="1"/>
</dbReference>
<dbReference type="CDD" id="cd00167">
    <property type="entry name" value="SANT"/>
    <property type="match status" value="1"/>
</dbReference>
<dbReference type="EMBL" id="OZ037948">
    <property type="protein sequence ID" value="CAL1710024.1"/>
    <property type="molecule type" value="Genomic_DNA"/>
</dbReference>
<organism evidence="4 5">
    <name type="scientific">Somion occarium</name>
    <dbReference type="NCBI Taxonomy" id="3059160"/>
    <lineage>
        <taxon>Eukaryota</taxon>
        <taxon>Fungi</taxon>
        <taxon>Dikarya</taxon>
        <taxon>Basidiomycota</taxon>
        <taxon>Agaricomycotina</taxon>
        <taxon>Agaricomycetes</taxon>
        <taxon>Polyporales</taxon>
        <taxon>Cerrenaceae</taxon>
        <taxon>Somion</taxon>
    </lineage>
</organism>
<dbReference type="InterPro" id="IPR001005">
    <property type="entry name" value="SANT/Myb"/>
</dbReference>
<accession>A0ABP1DSQ9</accession>
<feature type="compositionally biased region" description="Low complexity" evidence="1">
    <location>
        <begin position="241"/>
        <end position="254"/>
    </location>
</feature>
<dbReference type="PANTHER" id="PTHR22705:SF0">
    <property type="entry name" value="ZZ-TYPE ZINC FINGER-CONTAINING PROTEIN 3"/>
    <property type="match status" value="1"/>
</dbReference>
<dbReference type="Pfam" id="PF23082">
    <property type="entry name" value="Myb_DNA-binding_2"/>
    <property type="match status" value="1"/>
</dbReference>
<dbReference type="PROSITE" id="PS51294">
    <property type="entry name" value="HTH_MYB"/>
    <property type="match status" value="1"/>
</dbReference>
<evidence type="ECO:0000259" key="3">
    <source>
        <dbReference type="PROSITE" id="PS51294"/>
    </source>
</evidence>
<feature type="compositionally biased region" description="Low complexity" evidence="1">
    <location>
        <begin position="292"/>
        <end position="306"/>
    </location>
</feature>
<gene>
    <name evidence="4" type="ORF">GFSPODELE1_LOCUS7620</name>
</gene>